<dbReference type="EMBL" id="BLTE01000011">
    <property type="protein sequence ID" value="GFK94657.1"/>
    <property type="molecule type" value="Genomic_DNA"/>
</dbReference>
<dbReference type="GO" id="GO:0004672">
    <property type="term" value="F:protein kinase activity"/>
    <property type="evidence" value="ECO:0007669"/>
    <property type="project" value="UniProtKB-ARBA"/>
</dbReference>
<dbReference type="Pfam" id="PF01627">
    <property type="entry name" value="Hpt"/>
    <property type="match status" value="1"/>
</dbReference>
<dbReference type="InterPro" id="IPR036641">
    <property type="entry name" value="HPT_dom_sf"/>
</dbReference>
<comment type="caution">
    <text evidence="2">The sequence shown here is derived from an EMBL/GenBank/DDBJ whole genome shotgun (WGS) entry which is preliminary data.</text>
</comment>
<proteinExistence type="predicted"/>
<evidence type="ECO:0000259" key="1">
    <source>
        <dbReference type="Pfam" id="PF01627"/>
    </source>
</evidence>
<evidence type="ECO:0000313" key="2">
    <source>
        <dbReference type="EMBL" id="GFK94657.1"/>
    </source>
</evidence>
<keyword evidence="3" id="KW-1185">Reference proteome</keyword>
<accession>A0A6V8LYD0</accession>
<dbReference type="SUPFAM" id="SSF47226">
    <property type="entry name" value="Histidine-containing phosphotransfer domain, HPT domain"/>
    <property type="match status" value="1"/>
</dbReference>
<reference evidence="2 3" key="2">
    <citation type="submission" date="2020-05" db="EMBL/GenBank/DDBJ databases">
        <title>Draft genome sequence of Desulfovibrio sp. strainFSS-1.</title>
        <authorList>
            <person name="Shimoshige H."/>
            <person name="Kobayashi H."/>
            <person name="Maekawa T."/>
        </authorList>
    </citation>
    <scope>NUCLEOTIDE SEQUENCE [LARGE SCALE GENOMIC DNA]</scope>
    <source>
        <strain evidence="2 3">SIID29052-01</strain>
    </source>
</reference>
<gene>
    <name evidence="2" type="ORF">NNJEOMEG_02504</name>
</gene>
<name>A0A6V8LYD0_9BACT</name>
<dbReference type="AlphaFoldDB" id="A0A6V8LYD0"/>
<sequence>MRERFRVAFGLPEESVDHLVATSRKAVAQGLARLAASCATGDRAALSHWSHSLKGSLLNAGLDDEALRARRIEELAASAPMDVLAGRVAILSLGLAAFLDGS</sequence>
<dbReference type="Gene3D" id="1.20.120.160">
    <property type="entry name" value="HPT domain"/>
    <property type="match status" value="1"/>
</dbReference>
<reference evidence="2 3" key="1">
    <citation type="submission" date="2020-04" db="EMBL/GenBank/DDBJ databases">
        <authorList>
            <consortium name="Desulfovibrio sp. FSS-1 genome sequencing consortium"/>
            <person name="Shimoshige H."/>
            <person name="Kobayashi H."/>
            <person name="Maekawa T."/>
        </authorList>
    </citation>
    <scope>NUCLEOTIDE SEQUENCE [LARGE SCALE GENOMIC DNA]</scope>
    <source>
        <strain evidence="2 3">SIID29052-01</strain>
    </source>
</reference>
<feature type="domain" description="HPt" evidence="1">
    <location>
        <begin position="24"/>
        <end position="96"/>
    </location>
</feature>
<evidence type="ECO:0000313" key="3">
    <source>
        <dbReference type="Proteomes" id="UP000494245"/>
    </source>
</evidence>
<dbReference type="InterPro" id="IPR008207">
    <property type="entry name" value="Sig_transdc_His_kin_Hpt_dom"/>
</dbReference>
<protein>
    <recommendedName>
        <fullName evidence="1">HPt domain-containing protein</fullName>
    </recommendedName>
</protein>
<organism evidence="2 3">
    <name type="scientific">Fundidesulfovibrio magnetotacticus</name>
    <dbReference type="NCBI Taxonomy" id="2730080"/>
    <lineage>
        <taxon>Bacteria</taxon>
        <taxon>Pseudomonadati</taxon>
        <taxon>Thermodesulfobacteriota</taxon>
        <taxon>Desulfovibrionia</taxon>
        <taxon>Desulfovibrionales</taxon>
        <taxon>Desulfovibrionaceae</taxon>
        <taxon>Fundidesulfovibrio</taxon>
    </lineage>
</organism>
<dbReference type="GO" id="GO:0000160">
    <property type="term" value="P:phosphorelay signal transduction system"/>
    <property type="evidence" value="ECO:0007669"/>
    <property type="project" value="InterPro"/>
</dbReference>
<dbReference type="Proteomes" id="UP000494245">
    <property type="component" value="Unassembled WGS sequence"/>
</dbReference>